<feature type="domain" description="Csm4 C-terminal" evidence="5">
    <location>
        <begin position="224"/>
        <end position="314"/>
    </location>
</feature>
<evidence type="ECO:0000256" key="2">
    <source>
        <dbReference type="ARBA" id="ARBA00016109"/>
    </source>
</evidence>
<organism evidence="6">
    <name type="scientific">Pseudothermotoga hypogea</name>
    <dbReference type="NCBI Taxonomy" id="57487"/>
    <lineage>
        <taxon>Bacteria</taxon>
        <taxon>Thermotogati</taxon>
        <taxon>Thermotogota</taxon>
        <taxon>Thermotogae</taxon>
        <taxon>Thermotogales</taxon>
        <taxon>Thermotogaceae</taxon>
        <taxon>Pseudothermotoga</taxon>
    </lineage>
</organism>
<dbReference type="EMBL" id="DTKQ01000007">
    <property type="protein sequence ID" value="HGZ78495.1"/>
    <property type="molecule type" value="Genomic_DNA"/>
</dbReference>
<accession>A0A832I6M2</accession>
<dbReference type="AlphaFoldDB" id="A0A832I6M2"/>
<dbReference type="GO" id="GO:0003723">
    <property type="term" value="F:RNA binding"/>
    <property type="evidence" value="ECO:0007669"/>
    <property type="project" value="UniProtKB-KW"/>
</dbReference>
<comment type="caution">
    <text evidence="6">The sequence shown here is derived from an EMBL/GenBank/DDBJ whole genome shotgun (WGS) entry which is preliminary data.</text>
</comment>
<evidence type="ECO:0000256" key="3">
    <source>
        <dbReference type="ARBA" id="ARBA00022884"/>
    </source>
</evidence>
<name>A0A832I6M2_9THEM</name>
<comment type="similarity">
    <text evidence="1">Belongs to the CRISPR-associated Csm4 family.</text>
</comment>
<evidence type="ECO:0000256" key="4">
    <source>
        <dbReference type="ARBA" id="ARBA00023118"/>
    </source>
</evidence>
<dbReference type="InterPro" id="IPR005510">
    <property type="entry name" value="Csm4"/>
</dbReference>
<proteinExistence type="inferred from homology"/>
<sequence length="321" mass="36441">MTYRIDLRFTAPVHLGFMDAAYEVSESLIHSDTIFSALVCSHALLYGREETNKLLEALVSGRTHLLVSSAFHRINGVRFLPRPKGETFGLDRKLDVSRLKTIKKIKFVDEEIILHDLRVDEKDICGQYLSKKVELLGSHPQPFVILERARVSVGRLNSSSNLFYFAEVHFAQNCGLWFYLSVDESIEKRIFAALKLLSEEGFGGDRTYGLGSFEYEVSRVELPKEGEKYLLTSICVPSEEDLKNFSETFLSYELTTRTGYIYGTDKRSKKVWALTEGSVFSRPISGSLLDVTPEGFEANYGYRVYRFGKAFLLPFKGGDRG</sequence>
<evidence type="ECO:0000259" key="5">
    <source>
        <dbReference type="Pfam" id="PF17953"/>
    </source>
</evidence>
<evidence type="ECO:0000313" key="6">
    <source>
        <dbReference type="EMBL" id="HGZ78495.1"/>
    </source>
</evidence>
<dbReference type="GO" id="GO:0051607">
    <property type="term" value="P:defense response to virus"/>
    <property type="evidence" value="ECO:0007669"/>
    <property type="project" value="UniProtKB-KW"/>
</dbReference>
<dbReference type="InterPro" id="IPR040932">
    <property type="entry name" value="Csm4_C"/>
</dbReference>
<reference evidence="6" key="1">
    <citation type="journal article" date="2020" name="mSystems">
        <title>Genome- and Community-Level Interaction Insights into Carbon Utilization and Element Cycling Functions of Hydrothermarchaeota in Hydrothermal Sediment.</title>
        <authorList>
            <person name="Zhou Z."/>
            <person name="Liu Y."/>
            <person name="Xu W."/>
            <person name="Pan J."/>
            <person name="Luo Z.H."/>
            <person name="Li M."/>
        </authorList>
    </citation>
    <scope>NUCLEOTIDE SEQUENCE [LARGE SCALE GENOMIC DNA]</scope>
    <source>
        <strain evidence="6">SpSt-86</strain>
    </source>
</reference>
<dbReference type="Pfam" id="PF17953">
    <property type="entry name" value="Csm4_C"/>
    <property type="match status" value="1"/>
</dbReference>
<protein>
    <recommendedName>
        <fullName evidence="2">CRISPR system Cms protein Csm4</fullName>
    </recommendedName>
</protein>
<gene>
    <name evidence="6" type="primary">csm4</name>
    <name evidence="6" type="ORF">ENW55_00735</name>
</gene>
<keyword evidence="3" id="KW-0694">RNA-binding</keyword>
<dbReference type="NCBIfam" id="TIGR01903">
    <property type="entry name" value="cas5_csm4"/>
    <property type="match status" value="1"/>
</dbReference>
<evidence type="ECO:0000256" key="1">
    <source>
        <dbReference type="ARBA" id="ARBA00005772"/>
    </source>
</evidence>
<keyword evidence="4" id="KW-0051">Antiviral defense</keyword>